<dbReference type="Gene3D" id="3.30.1390.10">
    <property type="match status" value="1"/>
</dbReference>
<protein>
    <recommendedName>
        <fullName evidence="3">Large ribosomal subunit protein bL12</fullName>
    </recommendedName>
</protein>
<dbReference type="Proteomes" id="UP000033562">
    <property type="component" value="Unassembled WGS sequence"/>
</dbReference>
<dbReference type="InterPro" id="IPR000206">
    <property type="entry name" value="Ribosomal_bL12"/>
</dbReference>
<comment type="caution">
    <text evidence="5">The sequence shown here is derived from an EMBL/GenBank/DDBJ whole genome shotgun (WGS) entry which is preliminary data.</text>
</comment>
<dbReference type="PANTHER" id="PTHR45987">
    <property type="entry name" value="39S RIBOSOMAL PROTEIN L12"/>
    <property type="match status" value="1"/>
</dbReference>
<comment type="function">
    <text evidence="3">Forms part of the ribosomal stalk which helps the ribosome interact with GTP-bound translation factors. Is thus essential for accurate translation.</text>
</comment>
<evidence type="ECO:0000313" key="5">
    <source>
        <dbReference type="EMBL" id="KJV69569.1"/>
    </source>
</evidence>
<organism evidence="5 6">
    <name type="scientific">Candidatus Neoehrlichia procyonis str. RAC413</name>
    <dbReference type="NCBI Taxonomy" id="1359163"/>
    <lineage>
        <taxon>Bacteria</taxon>
        <taxon>Pseudomonadati</taxon>
        <taxon>Pseudomonadota</taxon>
        <taxon>Alphaproteobacteria</taxon>
        <taxon>Rickettsiales</taxon>
        <taxon>Anaplasmataceae</taxon>
        <taxon>Candidatus Neoehrlichia</taxon>
    </lineage>
</organism>
<dbReference type="GO" id="GO:0006412">
    <property type="term" value="P:translation"/>
    <property type="evidence" value="ECO:0007669"/>
    <property type="project" value="UniProtKB-UniRule"/>
</dbReference>
<dbReference type="AlphaFoldDB" id="A0A0F3NRR6"/>
<evidence type="ECO:0000256" key="1">
    <source>
        <dbReference type="ARBA" id="ARBA00022980"/>
    </source>
</evidence>
<evidence type="ECO:0000256" key="3">
    <source>
        <dbReference type="HAMAP-Rule" id="MF_00368"/>
    </source>
</evidence>
<evidence type="ECO:0000256" key="2">
    <source>
        <dbReference type="ARBA" id="ARBA00023274"/>
    </source>
</evidence>
<keyword evidence="6" id="KW-1185">Reference proteome</keyword>
<keyword evidence="2 3" id="KW-0687">Ribonucleoprotein</keyword>
<dbReference type="GO" id="GO:1990904">
    <property type="term" value="C:ribonucleoprotein complex"/>
    <property type="evidence" value="ECO:0007669"/>
    <property type="project" value="UniProtKB-KW"/>
</dbReference>
<dbReference type="Pfam" id="PF00542">
    <property type="entry name" value="Ribosomal_L12"/>
    <property type="match status" value="1"/>
</dbReference>
<dbReference type="GO" id="GO:0003735">
    <property type="term" value="F:structural constituent of ribosome"/>
    <property type="evidence" value="ECO:0007669"/>
    <property type="project" value="InterPro"/>
</dbReference>
<dbReference type="SUPFAM" id="SSF48300">
    <property type="entry name" value="Ribosomal protein L7/12, oligomerisation (N-terminal) domain"/>
    <property type="match status" value="1"/>
</dbReference>
<name>A0A0F3NRR6_9RICK</name>
<dbReference type="GO" id="GO:0005840">
    <property type="term" value="C:ribosome"/>
    <property type="evidence" value="ECO:0007669"/>
    <property type="project" value="UniProtKB-KW"/>
</dbReference>
<dbReference type="CDD" id="cd00387">
    <property type="entry name" value="Ribosomal_L7_L12"/>
    <property type="match status" value="1"/>
</dbReference>
<evidence type="ECO:0000313" key="6">
    <source>
        <dbReference type="Proteomes" id="UP000033562"/>
    </source>
</evidence>
<dbReference type="HAMAP" id="MF_00368">
    <property type="entry name" value="Ribosomal_bL12"/>
    <property type="match status" value="1"/>
</dbReference>
<proteinExistence type="inferred from homology"/>
<dbReference type="PATRIC" id="fig|1359163.3.peg.935"/>
<dbReference type="InterPro" id="IPR014719">
    <property type="entry name" value="Ribosomal_bL12_C/ClpS-like"/>
</dbReference>
<dbReference type="GO" id="GO:0003729">
    <property type="term" value="F:mRNA binding"/>
    <property type="evidence" value="ECO:0007669"/>
    <property type="project" value="TreeGrafter"/>
</dbReference>
<dbReference type="RefSeq" id="WP_045809244.1">
    <property type="nucleotide sequence ID" value="NZ_LANX01000001.1"/>
</dbReference>
<dbReference type="EMBL" id="LANX01000001">
    <property type="protein sequence ID" value="KJV69569.1"/>
    <property type="molecule type" value="Genomic_DNA"/>
</dbReference>
<dbReference type="PANTHER" id="PTHR45987:SF4">
    <property type="entry name" value="LARGE RIBOSOMAL SUBUNIT PROTEIN BL12M"/>
    <property type="match status" value="1"/>
</dbReference>
<dbReference type="OrthoDB" id="9811748at2"/>
<dbReference type="InterPro" id="IPR013823">
    <property type="entry name" value="Ribosomal_bL12_C"/>
</dbReference>
<comment type="similarity">
    <text evidence="3">Belongs to the bacterial ribosomal protein bL12 family.</text>
</comment>
<keyword evidence="1 3" id="KW-0689">Ribosomal protein</keyword>
<dbReference type="NCBIfam" id="TIGR00855">
    <property type="entry name" value="L12"/>
    <property type="match status" value="1"/>
</dbReference>
<accession>A0A0F3NRR6</accession>
<comment type="subunit">
    <text evidence="3">Homodimer. Part of the ribosomal stalk of the 50S ribosomal subunit. Forms a multimeric L10(L12)X complex, where L10 forms an elongated spine to which 2 to 4 L12 dimers bind in a sequential fashion. Binds GTP-bound translation factors.</text>
</comment>
<feature type="domain" description="Large ribosomal subunit protein bL12 C-terminal" evidence="4">
    <location>
        <begin position="65"/>
        <end position="134"/>
    </location>
</feature>
<dbReference type="SUPFAM" id="SSF54736">
    <property type="entry name" value="ClpS-like"/>
    <property type="match status" value="1"/>
</dbReference>
<dbReference type="InterPro" id="IPR036235">
    <property type="entry name" value="Ribosomal_bL12_oligo_N_sf"/>
</dbReference>
<reference evidence="5 6" key="1">
    <citation type="submission" date="2015-02" db="EMBL/GenBank/DDBJ databases">
        <title>Genome Sequencing of Rickettsiales.</title>
        <authorList>
            <person name="Daugherty S.C."/>
            <person name="Su Q."/>
            <person name="Abolude K."/>
            <person name="Beier-Sexton M."/>
            <person name="Carlyon J.A."/>
            <person name="Carter R."/>
            <person name="Day N.P."/>
            <person name="Dumler S.J."/>
            <person name="Dyachenko V."/>
            <person name="Godinez A."/>
            <person name="Kurtti T.J."/>
            <person name="Lichay M."/>
            <person name="Mullins K.E."/>
            <person name="Ott S."/>
            <person name="Pappas-Brown V."/>
            <person name="Paris D.H."/>
            <person name="Patel P."/>
            <person name="Richards A.L."/>
            <person name="Sadzewicz L."/>
            <person name="Sears K."/>
            <person name="Seidman D."/>
            <person name="Sengamalay N."/>
            <person name="Stenos J."/>
            <person name="Tallon L.J."/>
            <person name="Vincent G."/>
            <person name="Fraser C.M."/>
            <person name="Munderloh U."/>
            <person name="Dunning-Hotopp J.C."/>
        </authorList>
    </citation>
    <scope>NUCLEOTIDE SEQUENCE [LARGE SCALE GENOMIC DNA]</scope>
    <source>
        <strain evidence="5 6">RAC413</strain>
    </source>
</reference>
<dbReference type="FunFam" id="3.30.1390.10:FF:000001">
    <property type="entry name" value="50S ribosomal protein L7/L12"/>
    <property type="match status" value="1"/>
</dbReference>
<gene>
    <name evidence="3 5" type="primary">rplL</name>
    <name evidence="5" type="ORF">NLO413_0963</name>
</gene>
<evidence type="ECO:0000259" key="4">
    <source>
        <dbReference type="Pfam" id="PF00542"/>
    </source>
</evidence>
<sequence length="134" mass="14525">MSKVDMDSLVEQICSLDLCSAALLVEKIEEKLGFPKGGLLMAAPSAGGTTLSNVPAADAEKTEFIVMFDGYAPEKKIAVIKAVRECTNLGLKEAKDFVEQEGSKELNEGKKYKKDEAEEIRKKLEDAGAKISIK</sequence>
<dbReference type="STRING" id="1359163.NLO413_0963"/>